<proteinExistence type="predicted"/>
<comment type="caution">
    <text evidence="1">The sequence shown here is derived from an EMBL/GenBank/DDBJ whole genome shotgun (WGS) entry which is preliminary data.</text>
</comment>
<evidence type="ECO:0000313" key="1">
    <source>
        <dbReference type="EMBL" id="KAL3581232.1"/>
    </source>
</evidence>
<keyword evidence="2" id="KW-1185">Reference proteome</keyword>
<sequence>MNGHLRFCSYRQGGNGFDDSVPPFLTSVDDDLILGTIILLGCTHCLIDVMVSLVDPNCPEFKITILVDMFLQRPPKKSTKC</sequence>
<evidence type="ECO:0000313" key="2">
    <source>
        <dbReference type="Proteomes" id="UP000309997"/>
    </source>
</evidence>
<gene>
    <name evidence="1" type="ORF">D5086_015564</name>
</gene>
<dbReference type="EMBL" id="RCHU02000008">
    <property type="protein sequence ID" value="KAL3581232.1"/>
    <property type="molecule type" value="Genomic_DNA"/>
</dbReference>
<name>A0ACC4BRK5_POPAL</name>
<accession>A0ACC4BRK5</accession>
<organism evidence="1 2">
    <name type="scientific">Populus alba</name>
    <name type="common">White poplar</name>
    <dbReference type="NCBI Taxonomy" id="43335"/>
    <lineage>
        <taxon>Eukaryota</taxon>
        <taxon>Viridiplantae</taxon>
        <taxon>Streptophyta</taxon>
        <taxon>Embryophyta</taxon>
        <taxon>Tracheophyta</taxon>
        <taxon>Spermatophyta</taxon>
        <taxon>Magnoliopsida</taxon>
        <taxon>eudicotyledons</taxon>
        <taxon>Gunneridae</taxon>
        <taxon>Pentapetalae</taxon>
        <taxon>rosids</taxon>
        <taxon>fabids</taxon>
        <taxon>Malpighiales</taxon>
        <taxon>Salicaceae</taxon>
        <taxon>Saliceae</taxon>
        <taxon>Populus</taxon>
    </lineage>
</organism>
<reference evidence="1 2" key="1">
    <citation type="journal article" date="2024" name="Plant Biotechnol. J.">
        <title>Genome and CRISPR/Cas9 system of a widespread forest tree (Populus alba) in the world.</title>
        <authorList>
            <person name="Liu Y.J."/>
            <person name="Jiang P.F."/>
            <person name="Han X.M."/>
            <person name="Li X.Y."/>
            <person name="Wang H.M."/>
            <person name="Wang Y.J."/>
            <person name="Wang X.X."/>
            <person name="Zeng Q.Y."/>
        </authorList>
    </citation>
    <scope>NUCLEOTIDE SEQUENCE [LARGE SCALE GENOMIC DNA]</scope>
    <source>
        <strain evidence="2">cv. PAL-ZL1</strain>
    </source>
</reference>
<dbReference type="Proteomes" id="UP000309997">
    <property type="component" value="Unassembled WGS sequence"/>
</dbReference>
<protein>
    <submittedName>
        <fullName evidence="1">Uncharacterized protein</fullName>
    </submittedName>
</protein>